<evidence type="ECO:0000313" key="5">
    <source>
        <dbReference type="EMBL" id="NMR21248.1"/>
    </source>
</evidence>
<keyword evidence="2" id="KW-0012">Acyltransferase</keyword>
<feature type="domain" description="N-acetyltransferase" evidence="4">
    <location>
        <begin position="16"/>
        <end position="165"/>
    </location>
</feature>
<dbReference type="GO" id="GO:0005737">
    <property type="term" value="C:cytoplasm"/>
    <property type="evidence" value="ECO:0007669"/>
    <property type="project" value="TreeGrafter"/>
</dbReference>
<dbReference type="PANTHER" id="PTHR43792">
    <property type="entry name" value="GNAT FAMILY, PUTATIVE (AFU_ORTHOLOGUE AFUA_3G00765)-RELATED-RELATED"/>
    <property type="match status" value="1"/>
</dbReference>
<dbReference type="Gene3D" id="3.40.630.30">
    <property type="match status" value="1"/>
</dbReference>
<reference evidence="5 6" key="1">
    <citation type="submission" date="2020-04" db="EMBL/GenBank/DDBJ databases">
        <title>Sequencing and Assembly of C. fimi.</title>
        <authorList>
            <person name="Ramsey A.R."/>
        </authorList>
    </citation>
    <scope>NUCLEOTIDE SEQUENCE [LARGE SCALE GENOMIC DNA]</scope>
    <source>
        <strain evidence="5 6">SB</strain>
    </source>
</reference>
<gene>
    <name evidence="5" type="ORF">HIR71_13665</name>
</gene>
<comment type="similarity">
    <text evidence="3">Belongs to the acetyltransferase family. RimJ subfamily.</text>
</comment>
<organism evidence="5 6">
    <name type="scientific">Cellulomonas fimi</name>
    <dbReference type="NCBI Taxonomy" id="1708"/>
    <lineage>
        <taxon>Bacteria</taxon>
        <taxon>Bacillati</taxon>
        <taxon>Actinomycetota</taxon>
        <taxon>Actinomycetes</taxon>
        <taxon>Micrococcales</taxon>
        <taxon>Cellulomonadaceae</taxon>
        <taxon>Cellulomonas</taxon>
    </lineage>
</organism>
<evidence type="ECO:0000313" key="6">
    <source>
        <dbReference type="Proteomes" id="UP000562124"/>
    </source>
</evidence>
<dbReference type="InterPro" id="IPR016181">
    <property type="entry name" value="Acyl_CoA_acyltransferase"/>
</dbReference>
<dbReference type="InterPro" id="IPR051531">
    <property type="entry name" value="N-acetyltransferase"/>
</dbReference>
<dbReference type="Pfam" id="PF13302">
    <property type="entry name" value="Acetyltransf_3"/>
    <property type="match status" value="1"/>
</dbReference>
<keyword evidence="6" id="KW-1185">Reference proteome</keyword>
<dbReference type="InterPro" id="IPR000182">
    <property type="entry name" value="GNAT_dom"/>
</dbReference>
<evidence type="ECO:0000256" key="2">
    <source>
        <dbReference type="ARBA" id="ARBA00023315"/>
    </source>
</evidence>
<evidence type="ECO:0000256" key="3">
    <source>
        <dbReference type="ARBA" id="ARBA00038502"/>
    </source>
</evidence>
<evidence type="ECO:0000259" key="4">
    <source>
        <dbReference type="PROSITE" id="PS51186"/>
    </source>
</evidence>
<dbReference type="EMBL" id="JABCJJ010000028">
    <property type="protein sequence ID" value="NMR21248.1"/>
    <property type="molecule type" value="Genomic_DNA"/>
</dbReference>
<dbReference type="PROSITE" id="PS51186">
    <property type="entry name" value="GNAT"/>
    <property type="match status" value="1"/>
</dbReference>
<sequence>MRPTRLVTPDDVPTLAALLTMNRTFLAPWEPLRDDDHFTVAGQRRLVEEQLADHAAGRCLPHVIVDEAGDVVGRITLTSIVRGAFQSCSVGYWVGAASNGRGLATAAVADITRVAFHDLGLHRIQGDTLLHNAASQRVLERNGFERIGLAPRYLCIAGEWQDFALYQVLAD</sequence>
<dbReference type="AlphaFoldDB" id="A0A7Y0LZV0"/>
<dbReference type="PANTHER" id="PTHR43792:SF8">
    <property type="entry name" value="[RIBOSOMAL PROTEIN US5]-ALANINE N-ACETYLTRANSFERASE"/>
    <property type="match status" value="1"/>
</dbReference>
<accession>A0A7Y0LZV0</accession>
<keyword evidence="1 5" id="KW-0808">Transferase</keyword>
<protein>
    <submittedName>
        <fullName evidence="5">GNAT family N-acetyltransferase</fullName>
    </submittedName>
</protein>
<name>A0A7Y0LZV0_CELFI</name>
<dbReference type="Proteomes" id="UP000562124">
    <property type="component" value="Unassembled WGS sequence"/>
</dbReference>
<dbReference type="GO" id="GO:0008999">
    <property type="term" value="F:protein-N-terminal-alanine acetyltransferase activity"/>
    <property type="evidence" value="ECO:0007669"/>
    <property type="project" value="TreeGrafter"/>
</dbReference>
<proteinExistence type="inferred from homology"/>
<comment type="caution">
    <text evidence="5">The sequence shown here is derived from an EMBL/GenBank/DDBJ whole genome shotgun (WGS) entry which is preliminary data.</text>
</comment>
<dbReference type="SUPFAM" id="SSF55729">
    <property type="entry name" value="Acyl-CoA N-acyltransferases (Nat)"/>
    <property type="match status" value="1"/>
</dbReference>
<evidence type="ECO:0000256" key="1">
    <source>
        <dbReference type="ARBA" id="ARBA00022679"/>
    </source>
</evidence>